<keyword evidence="1 2" id="KW-0378">Hydrolase</keyword>
<proteinExistence type="predicted"/>
<evidence type="ECO:0000313" key="2">
    <source>
        <dbReference type="EMBL" id="SCP98239.1"/>
    </source>
</evidence>
<keyword evidence="3" id="KW-1185">Reference proteome</keyword>
<name>A0A1D3TVQ8_9FIRM</name>
<gene>
    <name evidence="2" type="ORF">SAMN05421730_101828</name>
</gene>
<dbReference type="Proteomes" id="UP000199315">
    <property type="component" value="Unassembled WGS sequence"/>
</dbReference>
<dbReference type="STRING" id="1619234.SAMN05421730_101828"/>
<accession>A0A1D3TVQ8</accession>
<dbReference type="InterPro" id="IPR012341">
    <property type="entry name" value="6hp_glycosidase-like_sf"/>
</dbReference>
<evidence type="ECO:0000313" key="3">
    <source>
        <dbReference type="Proteomes" id="UP000199315"/>
    </source>
</evidence>
<dbReference type="PANTHER" id="PTHR33886:SF8">
    <property type="entry name" value="UNSATURATED RHAMNOGALACTURONAN HYDROLASE (EUROFUNG)"/>
    <property type="match status" value="1"/>
</dbReference>
<reference evidence="2 3" key="1">
    <citation type="submission" date="2016-09" db="EMBL/GenBank/DDBJ databases">
        <authorList>
            <person name="Capua I."/>
            <person name="De Benedictis P."/>
            <person name="Joannis T."/>
            <person name="Lombin L.H."/>
            <person name="Cattoli G."/>
        </authorList>
    </citation>
    <scope>NUCLEOTIDE SEQUENCE [LARGE SCALE GENOMIC DNA]</scope>
    <source>
        <strain evidence="2 3">GluBS11</strain>
    </source>
</reference>
<dbReference type="InterPro" id="IPR052043">
    <property type="entry name" value="PolySaccharide_Degr_Enz"/>
</dbReference>
<dbReference type="SUPFAM" id="SSF48208">
    <property type="entry name" value="Six-hairpin glycosidases"/>
    <property type="match status" value="1"/>
</dbReference>
<protein>
    <submittedName>
        <fullName evidence="2">Unsaturated rhamnogalacturonyl hydrolase</fullName>
    </submittedName>
</protein>
<dbReference type="Gene3D" id="1.50.10.10">
    <property type="match status" value="1"/>
</dbReference>
<sequence length="367" mass="43269">MSAITKFINEFLFSYERYQTYWNYEDGCVLMGCKQLYEATGDRKYYEYILDYLKEEITDDGTIVNFKTDKFNIDSMNCGKILFLVYETEKQEKYKKAIDFHMEILKKHPRCRCGSFWHKEIYPNQIWLDGLYMAQPFYMEYETKYNNRQNYDDILNQFENVQKFLYDKEKGLYYHGFDEARIQPWANKETGCSPNFWIRAMGWWLMSLVDVMDVMSIEMFEYYKRLEEIFRGAVKGILQYQDPDTKLFYQVIDHPEAQGNYIETSGSAMAAYAIMKACRMGILSKEKYGTTGLEMLESLAEQKLEKTDDNYHLTGICHVAGLGPGTDRDGSIEYYLSEPVVSDDAKGVGPFMMAYAQYLMLKKEVNE</sequence>
<dbReference type="InterPro" id="IPR008928">
    <property type="entry name" value="6-hairpin_glycosidase_sf"/>
</dbReference>
<dbReference type="InterPro" id="IPR010905">
    <property type="entry name" value="Glyco_hydro_88"/>
</dbReference>
<dbReference type="AlphaFoldDB" id="A0A1D3TVQ8"/>
<dbReference type="RefSeq" id="WP_091235142.1">
    <property type="nucleotide sequence ID" value="NZ_FMKA01000018.1"/>
</dbReference>
<dbReference type="OrthoDB" id="6381507at2"/>
<dbReference type="EMBL" id="FMKA01000018">
    <property type="protein sequence ID" value="SCP98239.1"/>
    <property type="molecule type" value="Genomic_DNA"/>
</dbReference>
<dbReference type="GO" id="GO:0016787">
    <property type="term" value="F:hydrolase activity"/>
    <property type="evidence" value="ECO:0007669"/>
    <property type="project" value="UniProtKB-KW"/>
</dbReference>
<dbReference type="Pfam" id="PF07470">
    <property type="entry name" value="Glyco_hydro_88"/>
    <property type="match status" value="1"/>
</dbReference>
<evidence type="ECO:0000256" key="1">
    <source>
        <dbReference type="ARBA" id="ARBA00022801"/>
    </source>
</evidence>
<organism evidence="2 3">
    <name type="scientific">Anaerobium acetethylicum</name>
    <dbReference type="NCBI Taxonomy" id="1619234"/>
    <lineage>
        <taxon>Bacteria</taxon>
        <taxon>Bacillati</taxon>
        <taxon>Bacillota</taxon>
        <taxon>Clostridia</taxon>
        <taxon>Lachnospirales</taxon>
        <taxon>Lachnospiraceae</taxon>
        <taxon>Anaerobium</taxon>
    </lineage>
</organism>
<dbReference type="PANTHER" id="PTHR33886">
    <property type="entry name" value="UNSATURATED RHAMNOGALACTURONAN HYDROLASE (EUROFUNG)"/>
    <property type="match status" value="1"/>
</dbReference>
<dbReference type="GO" id="GO:0005975">
    <property type="term" value="P:carbohydrate metabolic process"/>
    <property type="evidence" value="ECO:0007669"/>
    <property type="project" value="InterPro"/>
</dbReference>